<evidence type="ECO:0000256" key="4">
    <source>
        <dbReference type="ARBA" id="ARBA00022993"/>
    </source>
</evidence>
<dbReference type="SUPFAM" id="SSF52540">
    <property type="entry name" value="P-loop containing nucleoside triphosphate hydrolases"/>
    <property type="match status" value="1"/>
</dbReference>
<gene>
    <name evidence="5" type="primary">coaE</name>
    <name evidence="7" type="ORF">BXY53_0232</name>
</gene>
<comment type="pathway">
    <text evidence="5">Cofactor biosynthesis; coenzyme A biosynthesis; CoA from (R)-pantothenate: step 5/5.</text>
</comment>
<reference evidence="7 8" key="1">
    <citation type="submission" date="2018-08" db="EMBL/GenBank/DDBJ databases">
        <title>Genomic Encyclopedia of Archaeal and Bacterial Type Strains, Phase II (KMG-II): from individual species to whole genera.</title>
        <authorList>
            <person name="Goeker M."/>
        </authorList>
    </citation>
    <scope>NUCLEOTIDE SEQUENCE [LARGE SCALE GENOMIC DNA]</scope>
    <source>
        <strain evidence="7 8">DSM 5002</strain>
    </source>
</reference>
<feature type="binding site" evidence="5">
    <location>
        <begin position="11"/>
        <end position="16"/>
    </location>
    <ligand>
        <name>ATP</name>
        <dbReference type="ChEBI" id="CHEBI:30616"/>
    </ligand>
</feature>
<dbReference type="RefSeq" id="WP_119060118.1">
    <property type="nucleotide sequence ID" value="NZ_QXDF01000001.1"/>
</dbReference>
<dbReference type="AlphaFoldDB" id="A0A397Q293"/>
<name>A0A397Q293_9HYPH</name>
<keyword evidence="4 5" id="KW-0173">Coenzyme A biosynthesis</keyword>
<dbReference type="CDD" id="cd02022">
    <property type="entry name" value="DPCK"/>
    <property type="match status" value="1"/>
</dbReference>
<dbReference type="GO" id="GO:0005524">
    <property type="term" value="F:ATP binding"/>
    <property type="evidence" value="ECO:0007669"/>
    <property type="project" value="UniProtKB-UniRule"/>
</dbReference>
<keyword evidence="8" id="KW-1185">Reference proteome</keyword>
<evidence type="ECO:0000256" key="2">
    <source>
        <dbReference type="ARBA" id="ARBA00022741"/>
    </source>
</evidence>
<evidence type="ECO:0000256" key="5">
    <source>
        <dbReference type="HAMAP-Rule" id="MF_00376"/>
    </source>
</evidence>
<comment type="function">
    <text evidence="5">Catalyzes the phosphorylation of the 3'-hydroxyl group of dephosphocoenzyme A to form coenzyme A.</text>
</comment>
<evidence type="ECO:0000313" key="8">
    <source>
        <dbReference type="Proteomes" id="UP000266273"/>
    </source>
</evidence>
<evidence type="ECO:0000256" key="6">
    <source>
        <dbReference type="NCBIfam" id="TIGR00152"/>
    </source>
</evidence>
<dbReference type="GO" id="GO:0004140">
    <property type="term" value="F:dephospho-CoA kinase activity"/>
    <property type="evidence" value="ECO:0007669"/>
    <property type="project" value="UniProtKB-UniRule"/>
</dbReference>
<dbReference type="NCBIfam" id="TIGR00152">
    <property type="entry name" value="dephospho-CoA kinase"/>
    <property type="match status" value="1"/>
</dbReference>
<dbReference type="OrthoDB" id="9812943at2"/>
<sequence>MMIVGLTGSMAMGKSTAANHLKNLGIPVFDSDAAVHALYEGEAVEEIEQAFPGVAQGGRVDRKKLAEAIAGDPEALARLEAIVHPMVRRKQRDFVLAEEMRGAELVILDIPLLFESGADKLCDAVIVVSAPEEVQRQRLAARKGMTPEKIDDLLSRQMPDAEKRARADFVVDTSGTIPESRAQLDNILAKLRQREGQKIDVWRDLDV</sequence>
<keyword evidence="5" id="KW-0963">Cytoplasm</keyword>
<keyword evidence="5 7" id="KW-0418">Kinase</keyword>
<evidence type="ECO:0000313" key="7">
    <source>
        <dbReference type="EMBL" id="RIA55178.1"/>
    </source>
</evidence>
<evidence type="ECO:0000256" key="1">
    <source>
        <dbReference type="ARBA" id="ARBA00009018"/>
    </source>
</evidence>
<dbReference type="PANTHER" id="PTHR10695">
    <property type="entry name" value="DEPHOSPHO-COA KINASE-RELATED"/>
    <property type="match status" value="1"/>
</dbReference>
<keyword evidence="3 5" id="KW-0067">ATP-binding</keyword>
<protein>
    <recommendedName>
        <fullName evidence="5 6">Dephospho-CoA kinase</fullName>
        <ecNumber evidence="5 6">2.7.1.24</ecNumber>
    </recommendedName>
    <alternativeName>
        <fullName evidence="5">Dephosphocoenzyme A kinase</fullName>
    </alternativeName>
</protein>
<evidence type="ECO:0000256" key="3">
    <source>
        <dbReference type="ARBA" id="ARBA00022840"/>
    </source>
</evidence>
<keyword evidence="5" id="KW-0808">Transferase</keyword>
<dbReference type="Gene3D" id="3.40.50.300">
    <property type="entry name" value="P-loop containing nucleotide triphosphate hydrolases"/>
    <property type="match status" value="1"/>
</dbReference>
<dbReference type="HAMAP" id="MF_00376">
    <property type="entry name" value="Dephospho_CoA_kinase"/>
    <property type="match status" value="1"/>
</dbReference>
<accession>A0A397Q293</accession>
<dbReference type="PROSITE" id="PS51219">
    <property type="entry name" value="DPCK"/>
    <property type="match status" value="1"/>
</dbReference>
<dbReference type="PANTHER" id="PTHR10695:SF46">
    <property type="entry name" value="BIFUNCTIONAL COENZYME A SYNTHASE-RELATED"/>
    <property type="match status" value="1"/>
</dbReference>
<proteinExistence type="inferred from homology"/>
<dbReference type="GO" id="GO:0015937">
    <property type="term" value="P:coenzyme A biosynthetic process"/>
    <property type="evidence" value="ECO:0007669"/>
    <property type="project" value="UniProtKB-UniRule"/>
</dbReference>
<dbReference type="GO" id="GO:0005737">
    <property type="term" value="C:cytoplasm"/>
    <property type="evidence" value="ECO:0007669"/>
    <property type="project" value="UniProtKB-SubCell"/>
</dbReference>
<dbReference type="EC" id="2.7.1.24" evidence="5 6"/>
<dbReference type="Pfam" id="PF01121">
    <property type="entry name" value="CoaE"/>
    <property type="match status" value="1"/>
</dbReference>
<comment type="subcellular location">
    <subcellularLocation>
        <location evidence="5">Cytoplasm</location>
    </subcellularLocation>
</comment>
<comment type="catalytic activity">
    <reaction evidence="5">
        <text>3'-dephospho-CoA + ATP = ADP + CoA + H(+)</text>
        <dbReference type="Rhea" id="RHEA:18245"/>
        <dbReference type="ChEBI" id="CHEBI:15378"/>
        <dbReference type="ChEBI" id="CHEBI:30616"/>
        <dbReference type="ChEBI" id="CHEBI:57287"/>
        <dbReference type="ChEBI" id="CHEBI:57328"/>
        <dbReference type="ChEBI" id="CHEBI:456216"/>
        <dbReference type="EC" id="2.7.1.24"/>
    </reaction>
</comment>
<dbReference type="EMBL" id="QXDF01000001">
    <property type="protein sequence ID" value="RIA55178.1"/>
    <property type="molecule type" value="Genomic_DNA"/>
</dbReference>
<organism evidence="7 8">
    <name type="scientific">Dichotomicrobium thermohalophilum</name>
    <dbReference type="NCBI Taxonomy" id="933063"/>
    <lineage>
        <taxon>Bacteria</taxon>
        <taxon>Pseudomonadati</taxon>
        <taxon>Pseudomonadota</taxon>
        <taxon>Alphaproteobacteria</taxon>
        <taxon>Hyphomicrobiales</taxon>
        <taxon>Hyphomicrobiaceae</taxon>
        <taxon>Dichotomicrobium</taxon>
    </lineage>
</organism>
<comment type="caution">
    <text evidence="7">The sequence shown here is derived from an EMBL/GenBank/DDBJ whole genome shotgun (WGS) entry which is preliminary data.</text>
</comment>
<keyword evidence="2 5" id="KW-0547">Nucleotide-binding</keyword>
<comment type="similarity">
    <text evidence="1 5">Belongs to the CoaE family.</text>
</comment>
<dbReference type="UniPathway" id="UPA00241">
    <property type="reaction ID" value="UER00356"/>
</dbReference>
<dbReference type="InterPro" id="IPR027417">
    <property type="entry name" value="P-loop_NTPase"/>
</dbReference>
<dbReference type="InterPro" id="IPR001977">
    <property type="entry name" value="Depp_CoAkinase"/>
</dbReference>
<dbReference type="Proteomes" id="UP000266273">
    <property type="component" value="Unassembled WGS sequence"/>
</dbReference>